<organism evidence="2 3">
    <name type="scientific">Streptococcus parasanguinis F0449</name>
    <dbReference type="NCBI Taxonomy" id="1095733"/>
    <lineage>
        <taxon>Bacteria</taxon>
        <taxon>Bacillati</taxon>
        <taxon>Bacillota</taxon>
        <taxon>Bacilli</taxon>
        <taxon>Lactobacillales</taxon>
        <taxon>Streptococcaceae</taxon>
        <taxon>Streptococcus</taxon>
    </lineage>
</organism>
<dbReference type="AlphaFoldDB" id="I2NRJ0"/>
<feature type="coiled-coil region" evidence="1">
    <location>
        <begin position="56"/>
        <end position="87"/>
    </location>
</feature>
<name>I2NRJ0_STRPA</name>
<reference evidence="2 3" key="1">
    <citation type="submission" date="2012-04" db="EMBL/GenBank/DDBJ databases">
        <authorList>
            <person name="Harkins D.M."/>
            <person name="Madupu R."/>
            <person name="Durkin A.S."/>
            <person name="Torralba M."/>
            <person name="Methe B."/>
            <person name="Sutton G.G."/>
            <person name="Nelson K.E."/>
        </authorList>
    </citation>
    <scope>NUCLEOTIDE SEQUENCE [LARGE SCALE GENOMIC DNA]</scope>
    <source>
        <strain evidence="2 3">F0449</strain>
    </source>
</reference>
<evidence type="ECO:0000256" key="1">
    <source>
        <dbReference type="SAM" id="Coils"/>
    </source>
</evidence>
<evidence type="ECO:0000313" key="3">
    <source>
        <dbReference type="Proteomes" id="UP000003357"/>
    </source>
</evidence>
<comment type="caution">
    <text evidence="2">The sequence shown here is derived from an EMBL/GenBank/DDBJ whole genome shotgun (WGS) entry which is preliminary data.</text>
</comment>
<protein>
    <submittedName>
        <fullName evidence="2">Uncharacterized protein</fullName>
    </submittedName>
</protein>
<dbReference type="PATRIC" id="fig|1095733.3.peg.379"/>
<dbReference type="RefSeq" id="WP_003015053.1">
    <property type="nucleotide sequence ID" value="NZ_AJMV01000030.1"/>
</dbReference>
<dbReference type="EMBL" id="AJMV01000030">
    <property type="protein sequence ID" value="EIG28451.1"/>
    <property type="molecule type" value="Genomic_DNA"/>
</dbReference>
<proteinExistence type="predicted"/>
<sequence>MSVQISMRVSKEQKERLVELSKKQHKSLTQYVLDTCLVEDVDTNIDDATHSSSRVEKMLQSQIEQLREDFERERTQLVDQIDQKDKQIADMIETSNSQLQLIGALTMKNETLLLETKKSWWQRLFSKKDSR</sequence>
<dbReference type="Proteomes" id="UP000003357">
    <property type="component" value="Unassembled WGS sequence"/>
</dbReference>
<keyword evidence="1" id="KW-0175">Coiled coil</keyword>
<gene>
    <name evidence="2" type="ORF">HMPREF9971_1807</name>
</gene>
<evidence type="ECO:0000313" key="2">
    <source>
        <dbReference type="EMBL" id="EIG28451.1"/>
    </source>
</evidence>
<accession>I2NRJ0</accession>